<evidence type="ECO:0000313" key="2">
    <source>
        <dbReference type="Proteomes" id="UP000676336"/>
    </source>
</evidence>
<feature type="non-terminal residue" evidence="1">
    <location>
        <position position="89"/>
    </location>
</feature>
<dbReference type="EMBL" id="CAJOBI010064015">
    <property type="protein sequence ID" value="CAF4427729.1"/>
    <property type="molecule type" value="Genomic_DNA"/>
</dbReference>
<gene>
    <name evidence="1" type="ORF">SMN809_LOCUS31664</name>
</gene>
<protein>
    <recommendedName>
        <fullName evidence="3">Cadherin domain-containing protein</fullName>
    </recommendedName>
</protein>
<dbReference type="InterPro" id="IPR015919">
    <property type="entry name" value="Cadherin-like_sf"/>
</dbReference>
<proteinExistence type="predicted"/>
<evidence type="ECO:0008006" key="3">
    <source>
        <dbReference type="Google" id="ProtNLM"/>
    </source>
</evidence>
<organism evidence="1 2">
    <name type="scientific">Rotaria magnacalcarata</name>
    <dbReference type="NCBI Taxonomy" id="392030"/>
    <lineage>
        <taxon>Eukaryota</taxon>
        <taxon>Metazoa</taxon>
        <taxon>Spiralia</taxon>
        <taxon>Gnathifera</taxon>
        <taxon>Rotifera</taxon>
        <taxon>Eurotatoria</taxon>
        <taxon>Bdelloidea</taxon>
        <taxon>Philodinida</taxon>
        <taxon>Philodinidae</taxon>
        <taxon>Rotaria</taxon>
    </lineage>
</organism>
<dbReference type="GO" id="GO:0016020">
    <property type="term" value="C:membrane"/>
    <property type="evidence" value="ECO:0007669"/>
    <property type="project" value="InterPro"/>
</dbReference>
<name>A0A8S2WB26_9BILA</name>
<feature type="non-terminal residue" evidence="1">
    <location>
        <position position="1"/>
    </location>
</feature>
<dbReference type="AlphaFoldDB" id="A0A8S2WB26"/>
<accession>A0A8S2WB26</accession>
<dbReference type="SUPFAM" id="SSF49313">
    <property type="entry name" value="Cadherin-like"/>
    <property type="match status" value="1"/>
</dbReference>
<dbReference type="GO" id="GO:0005509">
    <property type="term" value="F:calcium ion binding"/>
    <property type="evidence" value="ECO:0007669"/>
    <property type="project" value="InterPro"/>
</dbReference>
<dbReference type="Gene3D" id="2.60.40.60">
    <property type="entry name" value="Cadherins"/>
    <property type="match status" value="1"/>
</dbReference>
<comment type="caution">
    <text evidence="1">The sequence shown here is derived from an EMBL/GenBank/DDBJ whole genome shotgun (WGS) entry which is preliminary data.</text>
</comment>
<dbReference type="Proteomes" id="UP000676336">
    <property type="component" value="Unassembled WGS sequence"/>
</dbReference>
<sequence length="89" mass="10113">CNCERCLLTLEIIASASTKIDILSLDIIIENINDNQPLFPTSTFQIRLSENTDLGYVASFPAATDLDFQDRLEYRIVPLDISYKQETLE</sequence>
<reference evidence="1" key="1">
    <citation type="submission" date="2021-02" db="EMBL/GenBank/DDBJ databases">
        <authorList>
            <person name="Nowell W R."/>
        </authorList>
    </citation>
    <scope>NUCLEOTIDE SEQUENCE</scope>
</reference>
<evidence type="ECO:0000313" key="1">
    <source>
        <dbReference type="EMBL" id="CAF4427729.1"/>
    </source>
</evidence>